<dbReference type="InParanoid" id="A0A507B9V6"/>
<name>A0A507B9V6_9PEZI</name>
<feature type="repeat" description="TPR" evidence="1">
    <location>
        <begin position="585"/>
        <end position="618"/>
    </location>
</feature>
<gene>
    <name evidence="5" type="ORF">E0L32_005785</name>
</gene>
<dbReference type="Gene3D" id="3.40.50.300">
    <property type="entry name" value="P-loop containing nucleotide triphosphate hydrolases"/>
    <property type="match status" value="1"/>
</dbReference>
<evidence type="ECO:0000313" key="5">
    <source>
        <dbReference type="EMBL" id="TPX13841.1"/>
    </source>
</evidence>
<evidence type="ECO:0000259" key="3">
    <source>
        <dbReference type="Pfam" id="PF00931"/>
    </source>
</evidence>
<dbReference type="STRING" id="1093900.A0A507B9V6"/>
<keyword evidence="1" id="KW-0802">TPR repeat</keyword>
<feature type="compositionally biased region" description="Basic and acidic residues" evidence="2">
    <location>
        <begin position="1"/>
        <end position="20"/>
    </location>
</feature>
<dbReference type="Pfam" id="PF25000">
    <property type="entry name" value="DUF7779"/>
    <property type="match status" value="1"/>
</dbReference>
<feature type="domain" description="DUF7779" evidence="4">
    <location>
        <begin position="332"/>
        <end position="419"/>
    </location>
</feature>
<dbReference type="SMART" id="SM00028">
    <property type="entry name" value="TPR"/>
    <property type="match status" value="3"/>
</dbReference>
<dbReference type="OrthoDB" id="6161812at2759"/>
<dbReference type="InterPro" id="IPR011990">
    <property type="entry name" value="TPR-like_helical_dom_sf"/>
</dbReference>
<dbReference type="GeneID" id="41973232"/>
<dbReference type="Pfam" id="PF00931">
    <property type="entry name" value="NB-ARC"/>
    <property type="match status" value="1"/>
</dbReference>
<dbReference type="InterPro" id="IPR056681">
    <property type="entry name" value="DUF7779"/>
</dbReference>
<dbReference type="InterPro" id="IPR002182">
    <property type="entry name" value="NB-ARC"/>
</dbReference>
<protein>
    <submittedName>
        <fullName evidence="5">Uncharacterized protein</fullName>
    </submittedName>
</protein>
<dbReference type="PANTHER" id="PTHR35205">
    <property type="entry name" value="NB-ARC AND TPR DOMAIN PROTEIN"/>
    <property type="match status" value="1"/>
</dbReference>
<dbReference type="InterPro" id="IPR027417">
    <property type="entry name" value="P-loop_NTPase"/>
</dbReference>
<evidence type="ECO:0000313" key="6">
    <source>
        <dbReference type="Proteomes" id="UP000319257"/>
    </source>
</evidence>
<evidence type="ECO:0000259" key="4">
    <source>
        <dbReference type="Pfam" id="PF25000"/>
    </source>
</evidence>
<sequence>MANHDAEHSSLNESVGREEAGTSNLATVAVSTPRRDATNRLSDFSTTKRDPILPCHVIPNARNRDFHGRQDSLQMIEEILAPIDPNGEARKNVKSLAICGPGGVGKTQLANEFVHSRADLYEAIIWVHAEEATTLADEFSRAAETLGLVLEGTADAKDPVVTRELVKGWLAEPVRSHNRVDNTYDDEVPWLLVFDNVNDPDLISDYLPPAGSNGSVLLTSRDSLAKTPFYHVENGVDLSPMKEEDASALLLKLTWREGDPQEEKLSFSVAEVLGGMPLALTQMAGVMVRQNLSFADFLKRYEEEEAHNLLFELSLEPSHKRANYGYNLASVWSLEGLEHSAGLLDVMAYLDPDDIPEGYLEGAAGQIQLDDYPQTVTAYQDARSELLKSSLIMHNRSESRFTVHRLIQDCARAKMSSERSKLVFSAAVGIISAKWPTAEPGVRHQIARWKQCEALSPHILRLKEYYARAGKTLKALLIDDLVFASLLNELGWYFQERGHTLEAVECYSVSQKNVEHIISKESADKKDGERQHSSLGLLAETHNNNAGSATELNKADDALHHFLIYNRMMVEEHIGKAIIEDSRLTSSYFNVGMSYIMKSDYETAIQWLKKALEEAERLKEPTKVKTARSLALINLGLASWLQGNLDESLEWLETALMEREEMLGQNDRQSMM</sequence>
<feature type="domain" description="NB-ARC" evidence="3">
    <location>
        <begin position="91"/>
        <end position="256"/>
    </location>
</feature>
<dbReference type="SUPFAM" id="SSF48452">
    <property type="entry name" value="TPR-like"/>
    <property type="match status" value="2"/>
</dbReference>
<keyword evidence="6" id="KW-1185">Reference proteome</keyword>
<comment type="caution">
    <text evidence="5">The sequence shown here is derived from an EMBL/GenBank/DDBJ whole genome shotgun (WGS) entry which is preliminary data.</text>
</comment>
<dbReference type="GO" id="GO:0043531">
    <property type="term" value="F:ADP binding"/>
    <property type="evidence" value="ECO:0007669"/>
    <property type="project" value="InterPro"/>
</dbReference>
<dbReference type="EMBL" id="SKBQ01000031">
    <property type="protein sequence ID" value="TPX13841.1"/>
    <property type="molecule type" value="Genomic_DNA"/>
</dbReference>
<dbReference type="PROSITE" id="PS50005">
    <property type="entry name" value="TPR"/>
    <property type="match status" value="1"/>
</dbReference>
<evidence type="ECO:0000256" key="1">
    <source>
        <dbReference type="PROSITE-ProRule" id="PRU00339"/>
    </source>
</evidence>
<organism evidence="5 6">
    <name type="scientific">Thyridium curvatum</name>
    <dbReference type="NCBI Taxonomy" id="1093900"/>
    <lineage>
        <taxon>Eukaryota</taxon>
        <taxon>Fungi</taxon>
        <taxon>Dikarya</taxon>
        <taxon>Ascomycota</taxon>
        <taxon>Pezizomycotina</taxon>
        <taxon>Sordariomycetes</taxon>
        <taxon>Sordariomycetidae</taxon>
        <taxon>Thyridiales</taxon>
        <taxon>Thyridiaceae</taxon>
        <taxon>Thyridium</taxon>
    </lineage>
</organism>
<accession>A0A507B9V6</accession>
<dbReference type="SUPFAM" id="SSF52540">
    <property type="entry name" value="P-loop containing nucleoside triphosphate hydrolases"/>
    <property type="match status" value="1"/>
</dbReference>
<evidence type="ECO:0000256" key="2">
    <source>
        <dbReference type="SAM" id="MobiDB-lite"/>
    </source>
</evidence>
<dbReference type="RefSeq" id="XP_030995552.1">
    <property type="nucleotide sequence ID" value="XM_031140344.1"/>
</dbReference>
<reference evidence="5 6" key="1">
    <citation type="submission" date="2019-06" db="EMBL/GenBank/DDBJ databases">
        <title>Draft genome sequence of the filamentous fungus Phialemoniopsis curvata isolated from diesel fuel.</title>
        <authorList>
            <person name="Varaljay V.A."/>
            <person name="Lyon W.J."/>
            <person name="Crouch A.L."/>
            <person name="Drake C.E."/>
            <person name="Hollomon J.M."/>
            <person name="Nadeau L.J."/>
            <person name="Nunn H.S."/>
            <person name="Stevenson B.S."/>
            <person name="Bojanowski C.L."/>
            <person name="Crookes-Goodson W.J."/>
        </authorList>
    </citation>
    <scope>NUCLEOTIDE SEQUENCE [LARGE SCALE GENOMIC DNA]</scope>
    <source>
        <strain evidence="5 6">D216</strain>
    </source>
</reference>
<dbReference type="PANTHER" id="PTHR35205:SF1">
    <property type="entry name" value="ZU5 DOMAIN-CONTAINING PROTEIN"/>
    <property type="match status" value="1"/>
</dbReference>
<proteinExistence type="predicted"/>
<dbReference type="AlphaFoldDB" id="A0A507B9V6"/>
<dbReference type="Proteomes" id="UP000319257">
    <property type="component" value="Unassembled WGS sequence"/>
</dbReference>
<dbReference type="Pfam" id="PF13424">
    <property type="entry name" value="TPR_12"/>
    <property type="match status" value="1"/>
</dbReference>
<dbReference type="InterPro" id="IPR019734">
    <property type="entry name" value="TPR_rpt"/>
</dbReference>
<feature type="region of interest" description="Disordered" evidence="2">
    <location>
        <begin position="1"/>
        <end position="26"/>
    </location>
</feature>
<dbReference type="Gene3D" id="1.25.40.10">
    <property type="entry name" value="Tetratricopeptide repeat domain"/>
    <property type="match status" value="1"/>
</dbReference>